<gene>
    <name evidence="1" type="ORF">ZEAMMB73_Zm00001d051937</name>
</gene>
<name>A0A1D6QB16_MAIZE</name>
<evidence type="ECO:0000313" key="1">
    <source>
        <dbReference type="EMBL" id="AQK55504.1"/>
    </source>
</evidence>
<sequence>MLYNYCTVFAWLTLGRSFRHICLTVHHLFLSTQPCTRTDL</sequence>
<accession>A0A1D6QB16</accession>
<dbReference type="AlphaFoldDB" id="A0A1D6QB16"/>
<proteinExistence type="predicted"/>
<dbReference type="EMBL" id="CM000780">
    <property type="protein sequence ID" value="AQK55504.1"/>
    <property type="molecule type" value="Genomic_DNA"/>
</dbReference>
<reference evidence="1" key="1">
    <citation type="submission" date="2015-12" db="EMBL/GenBank/DDBJ databases">
        <title>Update maize B73 reference genome by single molecule sequencing technologies.</title>
        <authorList>
            <consortium name="Maize Genome Sequencing Project"/>
            <person name="Ware D."/>
        </authorList>
    </citation>
    <scope>NUCLEOTIDE SEQUENCE</scope>
    <source>
        <tissue evidence="1">Seedling</tissue>
    </source>
</reference>
<protein>
    <submittedName>
        <fullName evidence="1">Uncharacterized protein</fullName>
    </submittedName>
</protein>
<dbReference type="InParanoid" id="A0A1D6QB16"/>
<organism evidence="1">
    <name type="scientific">Zea mays</name>
    <name type="common">Maize</name>
    <dbReference type="NCBI Taxonomy" id="4577"/>
    <lineage>
        <taxon>Eukaryota</taxon>
        <taxon>Viridiplantae</taxon>
        <taxon>Streptophyta</taxon>
        <taxon>Embryophyta</taxon>
        <taxon>Tracheophyta</taxon>
        <taxon>Spermatophyta</taxon>
        <taxon>Magnoliopsida</taxon>
        <taxon>Liliopsida</taxon>
        <taxon>Poales</taxon>
        <taxon>Poaceae</taxon>
        <taxon>PACMAD clade</taxon>
        <taxon>Panicoideae</taxon>
        <taxon>Andropogonodae</taxon>
        <taxon>Andropogoneae</taxon>
        <taxon>Tripsacinae</taxon>
        <taxon>Zea</taxon>
    </lineage>
</organism>